<evidence type="ECO:0000256" key="1">
    <source>
        <dbReference type="ARBA" id="ARBA00022450"/>
    </source>
</evidence>
<name>A0A8H3EP06_9LECA</name>
<dbReference type="Gene3D" id="3.40.366.10">
    <property type="entry name" value="Malonyl-Coenzyme A Acyl Carrier Protein, domain 2"/>
    <property type="match status" value="1"/>
</dbReference>
<dbReference type="GO" id="GO:0006633">
    <property type="term" value="P:fatty acid biosynthetic process"/>
    <property type="evidence" value="ECO:0007669"/>
    <property type="project" value="TreeGrafter"/>
</dbReference>
<gene>
    <name evidence="4" type="primary">PKS13_2</name>
    <name evidence="4" type="ORF">IMSHALPRED_007547</name>
</gene>
<dbReference type="InterPro" id="IPR014043">
    <property type="entry name" value="Acyl_transferase_dom"/>
</dbReference>
<protein>
    <submittedName>
        <fullName evidence="4">Polyketide synthase pks13</fullName>
    </submittedName>
</protein>
<evidence type="ECO:0000259" key="3">
    <source>
        <dbReference type="SMART" id="SM00827"/>
    </source>
</evidence>
<accession>A0A8H3EP06</accession>
<dbReference type="InterPro" id="IPR001227">
    <property type="entry name" value="Ac_transferase_dom_sf"/>
</dbReference>
<dbReference type="OrthoDB" id="5426706at2759"/>
<dbReference type="EMBL" id="CAJPDT010000005">
    <property type="protein sequence ID" value="CAF9908958.1"/>
    <property type="molecule type" value="Genomic_DNA"/>
</dbReference>
<dbReference type="SMART" id="SM00827">
    <property type="entry name" value="PKS_AT"/>
    <property type="match status" value="1"/>
</dbReference>
<dbReference type="InterPro" id="IPR016036">
    <property type="entry name" value="Malonyl_transacylase_ACP-bd"/>
</dbReference>
<keyword evidence="1" id="KW-0596">Phosphopantetheine</keyword>
<dbReference type="GO" id="GO:0004312">
    <property type="term" value="F:fatty acid synthase activity"/>
    <property type="evidence" value="ECO:0007669"/>
    <property type="project" value="TreeGrafter"/>
</dbReference>
<dbReference type="InterPro" id="IPR050091">
    <property type="entry name" value="PKS_NRPS_Biosynth_Enz"/>
</dbReference>
<dbReference type="GO" id="GO:0044550">
    <property type="term" value="P:secondary metabolite biosynthetic process"/>
    <property type="evidence" value="ECO:0007669"/>
    <property type="project" value="TreeGrafter"/>
</dbReference>
<keyword evidence="2" id="KW-0597">Phosphoprotein</keyword>
<dbReference type="Proteomes" id="UP000664534">
    <property type="component" value="Unassembled WGS sequence"/>
</dbReference>
<dbReference type="PANTHER" id="PTHR43775:SF37">
    <property type="entry name" value="SI:DKEY-61P9.11"/>
    <property type="match status" value="1"/>
</dbReference>
<evidence type="ECO:0000313" key="4">
    <source>
        <dbReference type="EMBL" id="CAF9908958.1"/>
    </source>
</evidence>
<dbReference type="SUPFAM" id="SSF52151">
    <property type="entry name" value="FabD/lysophospholipase-like"/>
    <property type="match status" value="1"/>
</dbReference>
<feature type="domain" description="Malonyl-CoA:ACP transacylase (MAT)" evidence="3">
    <location>
        <begin position="4"/>
        <end position="256"/>
    </location>
</feature>
<dbReference type="InterPro" id="IPR016035">
    <property type="entry name" value="Acyl_Trfase/lysoPLipase"/>
</dbReference>
<evidence type="ECO:0000313" key="5">
    <source>
        <dbReference type="Proteomes" id="UP000664534"/>
    </source>
</evidence>
<proteinExistence type="predicted"/>
<dbReference type="SUPFAM" id="SSF55048">
    <property type="entry name" value="Probable ACP-binding domain of malonyl-CoA ACP transacylase"/>
    <property type="match status" value="1"/>
</dbReference>
<keyword evidence="5" id="KW-1185">Reference proteome</keyword>
<organism evidence="4 5">
    <name type="scientific">Imshaugia aleurites</name>
    <dbReference type="NCBI Taxonomy" id="172621"/>
    <lineage>
        <taxon>Eukaryota</taxon>
        <taxon>Fungi</taxon>
        <taxon>Dikarya</taxon>
        <taxon>Ascomycota</taxon>
        <taxon>Pezizomycotina</taxon>
        <taxon>Lecanoromycetes</taxon>
        <taxon>OSLEUM clade</taxon>
        <taxon>Lecanoromycetidae</taxon>
        <taxon>Lecanorales</taxon>
        <taxon>Lecanorineae</taxon>
        <taxon>Parmeliaceae</taxon>
        <taxon>Imshaugia</taxon>
    </lineage>
</organism>
<dbReference type="Pfam" id="PF00698">
    <property type="entry name" value="Acyl_transf_1"/>
    <property type="match status" value="1"/>
</dbReference>
<dbReference type="PANTHER" id="PTHR43775">
    <property type="entry name" value="FATTY ACID SYNTHASE"/>
    <property type="match status" value="1"/>
</dbReference>
<reference evidence="4" key="1">
    <citation type="submission" date="2021-03" db="EMBL/GenBank/DDBJ databases">
        <authorList>
            <person name="Tagirdzhanova G."/>
        </authorList>
    </citation>
    <scope>NUCLEOTIDE SEQUENCE</scope>
</reference>
<sequence>MGGATASTDAMNAVRDMQVAIVALEIALARYRQSLGLRPTLLIGHSLGEYAALCVAGVLSVAEAFTLVYERATRIITRYSLSEAGTLAVGLPVSTVRWHIRDLQVTTTICEVCCINGPASSVVGGLVAALDALDNYLKSDGDVATTRLRVQHVFPTGQMGPLLDDLEANASRISFQLCAMRRRETLRDGLPFVVSAMQARIAIRARHFEERGHEIDAGRVRPNLNDERLILDQPFRFVPKYCVAEGYWLASLSTEVARSKDFAFTWLQNLAEQRRCHRKRGRLSVAWGEFHKDHLDQVQLMSGLPTYVFDCQNLSCARKDLSCLRPKADELLAEAIGGHVVDGVAICSAGSFIDRGNGIHLQSNRTNRTSSADRPWALFTRTRSRTAWPEKGETISALVVNDMCAPSPIPTAIVTPDFVDKLGAFESIDQARDLAEDLSSRRRRT</sequence>
<comment type="caution">
    <text evidence="4">The sequence shown here is derived from an EMBL/GenBank/DDBJ whole genome shotgun (WGS) entry which is preliminary data.</text>
</comment>
<dbReference type="AlphaFoldDB" id="A0A8H3EP06"/>
<evidence type="ECO:0000256" key="2">
    <source>
        <dbReference type="ARBA" id="ARBA00022553"/>
    </source>
</evidence>